<dbReference type="Gene3D" id="2.160.20.80">
    <property type="entry name" value="E3 ubiquitin-protein ligase SopA"/>
    <property type="match status" value="1"/>
</dbReference>
<reference evidence="1" key="2">
    <citation type="submission" date="2006-05" db="EMBL/GenBank/DDBJ databases">
        <title>Sequencing of the draft genome and assembly of Desulfuromonas acetoxidans DSM 684.</title>
        <authorList>
            <consortium name="US DOE Joint Genome Institute (JGI-PGF)"/>
            <person name="Copeland A."/>
            <person name="Lucas S."/>
            <person name="Lapidus A."/>
            <person name="Barry K."/>
            <person name="Detter J.C."/>
            <person name="Glavina del Rio T."/>
            <person name="Hammon N."/>
            <person name="Israni S."/>
            <person name="Dalin E."/>
            <person name="Tice H."/>
            <person name="Bruce D."/>
            <person name="Pitluck S."/>
            <person name="Richardson P."/>
        </authorList>
    </citation>
    <scope>NUCLEOTIDE SEQUENCE [LARGE SCALE GENOMIC DNA]</scope>
    <source>
        <strain evidence="1">DSM 684</strain>
    </source>
</reference>
<name>Q1K292_DESA6</name>
<sequence>MPDISGCAECVGLLIIMRHILFKVRYPATVLFQMKQGDLMMENDSQPKNSAHPLYMLLHSEEIEDFNTQREAHDDFSVLKGLDFRGLDLRGAELTGFDLSDGYFRQTDLRGLDLRTCNLEGASLRSAKISGTYFPDELSPDEILMSLNHGTRLRYR</sequence>
<evidence type="ECO:0000313" key="1">
    <source>
        <dbReference type="EMBL" id="EAT16547.1"/>
    </source>
</evidence>
<comment type="caution">
    <text evidence="1">The sequence shown here is derived from an EMBL/GenBank/DDBJ whole genome shotgun (WGS) entry which is preliminary data.</text>
</comment>
<keyword evidence="2" id="KW-1185">Reference proteome</keyword>
<accession>Q1K292</accession>
<dbReference type="EMBL" id="AAEW02000004">
    <property type="protein sequence ID" value="EAT16547.1"/>
    <property type="molecule type" value="Genomic_DNA"/>
</dbReference>
<protein>
    <submittedName>
        <fullName evidence="1">Pentapeptide repeat</fullName>
    </submittedName>
</protein>
<proteinExistence type="predicted"/>
<reference evidence="1" key="1">
    <citation type="submission" date="2006-05" db="EMBL/GenBank/DDBJ databases">
        <title>Annotation of the draft genome assembly of Desulfuromonas acetoxidans DSM 684.</title>
        <authorList>
            <consortium name="US DOE Joint Genome Institute (JGI-ORNL)"/>
            <person name="Larimer F."/>
            <person name="Land M."/>
            <person name="Hauser L."/>
        </authorList>
    </citation>
    <scope>NUCLEOTIDE SEQUENCE [LARGE SCALE GENOMIC DNA]</scope>
    <source>
        <strain evidence="1">DSM 684</strain>
    </source>
</reference>
<dbReference type="SUPFAM" id="SSF141571">
    <property type="entry name" value="Pentapeptide repeat-like"/>
    <property type="match status" value="1"/>
</dbReference>
<dbReference type="Pfam" id="PF00805">
    <property type="entry name" value="Pentapeptide"/>
    <property type="match status" value="1"/>
</dbReference>
<dbReference type="AlphaFoldDB" id="Q1K292"/>
<organism evidence="1 2">
    <name type="scientific">Desulfuromonas acetoxidans (strain DSM 684 / 11070)</name>
    <dbReference type="NCBI Taxonomy" id="281689"/>
    <lineage>
        <taxon>Bacteria</taxon>
        <taxon>Pseudomonadati</taxon>
        <taxon>Thermodesulfobacteriota</taxon>
        <taxon>Desulfuromonadia</taxon>
        <taxon>Desulfuromonadales</taxon>
        <taxon>Desulfuromonadaceae</taxon>
        <taxon>Desulfuromonas</taxon>
    </lineage>
</organism>
<dbReference type="InterPro" id="IPR001646">
    <property type="entry name" value="5peptide_repeat"/>
</dbReference>
<evidence type="ECO:0000313" key="2">
    <source>
        <dbReference type="Proteomes" id="UP000005695"/>
    </source>
</evidence>
<gene>
    <name evidence="1" type="ORF">Dace_2642</name>
</gene>
<dbReference type="Proteomes" id="UP000005695">
    <property type="component" value="Unassembled WGS sequence"/>
</dbReference>